<evidence type="ECO:0000313" key="3">
    <source>
        <dbReference type="Proteomes" id="UP001500618"/>
    </source>
</evidence>
<protein>
    <recommendedName>
        <fullName evidence="4">DUF3109 family protein</fullName>
    </recommendedName>
</protein>
<reference evidence="3" key="1">
    <citation type="journal article" date="2019" name="Int. J. Syst. Evol. Microbiol.">
        <title>The Global Catalogue of Microorganisms (GCM) 10K type strain sequencing project: providing services to taxonomists for standard genome sequencing and annotation.</title>
        <authorList>
            <consortium name="The Broad Institute Genomics Platform"/>
            <consortium name="The Broad Institute Genome Sequencing Center for Infectious Disease"/>
            <person name="Wu L."/>
            <person name="Ma J."/>
        </authorList>
    </citation>
    <scope>NUCLEOTIDE SEQUENCE [LARGE SCALE GENOMIC DNA]</scope>
    <source>
        <strain evidence="3">JCM 14718</strain>
    </source>
</reference>
<organism evidence="2 3">
    <name type="scientific">Fodinicola feengrottensis</name>
    <dbReference type="NCBI Taxonomy" id="435914"/>
    <lineage>
        <taxon>Bacteria</taxon>
        <taxon>Bacillati</taxon>
        <taxon>Actinomycetota</taxon>
        <taxon>Actinomycetes</taxon>
        <taxon>Mycobacteriales</taxon>
        <taxon>Fodinicola</taxon>
    </lineage>
</organism>
<dbReference type="EMBL" id="BAAANY010000021">
    <property type="protein sequence ID" value="GAA1698250.1"/>
    <property type="molecule type" value="Genomic_DNA"/>
</dbReference>
<dbReference type="RefSeq" id="WP_163573242.1">
    <property type="nucleotide sequence ID" value="NZ_BAAANY010000021.1"/>
</dbReference>
<dbReference type="InterPro" id="IPR021458">
    <property type="entry name" value="Rv0495c"/>
</dbReference>
<evidence type="ECO:0008006" key="4">
    <source>
        <dbReference type="Google" id="ProtNLM"/>
    </source>
</evidence>
<dbReference type="Pfam" id="PF11307">
    <property type="entry name" value="DUF3109"/>
    <property type="match status" value="1"/>
</dbReference>
<proteinExistence type="inferred from homology"/>
<evidence type="ECO:0000256" key="1">
    <source>
        <dbReference type="ARBA" id="ARBA00093770"/>
    </source>
</evidence>
<sequence>MAKSHHQPSSTVVDLPDPRPRDREVSLDFDREWIEFIDPANAEHVVRADLTWLLSRWSCVFGAGCHGIVEGRADTGCCSHGAFFTDKDDEKRVKSYVKKLTPKTWQHYVRGFENWTEMDTIDDEKPDELSRRTARVDGACIFHNREGFPGGSGCALHALALTDGQHPLETKPDVCWQLPVRRLEEWTTRQDDTQMLLTTLTEYDRRGWGPGGHDLHWWCTSSPEAHGASDPVYVSYGPELTALIGKKAYRKLADLCAKRDKQGILAEHPATTAARASTS</sequence>
<accession>A0ABP4U2Z0</accession>
<comment type="caution">
    <text evidence="2">The sequence shown here is derived from an EMBL/GenBank/DDBJ whole genome shotgun (WGS) entry which is preliminary data.</text>
</comment>
<comment type="similarity">
    <text evidence="1">Belongs to the Rv0495c family.</text>
</comment>
<gene>
    <name evidence="2" type="ORF">GCM10009765_54580</name>
</gene>
<keyword evidence="3" id="KW-1185">Reference proteome</keyword>
<name>A0ABP4U2Z0_9ACTN</name>
<evidence type="ECO:0000313" key="2">
    <source>
        <dbReference type="EMBL" id="GAA1698250.1"/>
    </source>
</evidence>
<dbReference type="Proteomes" id="UP001500618">
    <property type="component" value="Unassembled WGS sequence"/>
</dbReference>